<evidence type="ECO:0000256" key="2">
    <source>
        <dbReference type="ARBA" id="ARBA00022475"/>
    </source>
</evidence>
<evidence type="ECO:0000256" key="5">
    <source>
        <dbReference type="ARBA" id="ARBA00022692"/>
    </source>
</evidence>
<dbReference type="InterPro" id="IPR050297">
    <property type="entry name" value="LipidA_mod_glycosyltrf_83"/>
</dbReference>
<dbReference type="PANTHER" id="PTHR33908">
    <property type="entry name" value="MANNOSYLTRANSFERASE YKCB-RELATED"/>
    <property type="match status" value="1"/>
</dbReference>
<evidence type="ECO:0000313" key="11">
    <source>
        <dbReference type="Proteomes" id="UP001589890"/>
    </source>
</evidence>
<accession>A0ABV6QNX5</accession>
<protein>
    <submittedName>
        <fullName evidence="10">Glycosyltransferase family 39 protein</fullName>
        <ecNumber evidence="10">2.4.-.-</ecNumber>
    </submittedName>
</protein>
<keyword evidence="2" id="KW-1003">Cell membrane</keyword>
<feature type="transmembrane region" description="Helical" evidence="8">
    <location>
        <begin position="293"/>
        <end position="312"/>
    </location>
</feature>
<evidence type="ECO:0000256" key="8">
    <source>
        <dbReference type="SAM" id="Phobius"/>
    </source>
</evidence>
<feature type="transmembrane region" description="Helical" evidence="8">
    <location>
        <begin position="271"/>
        <end position="287"/>
    </location>
</feature>
<name>A0ABV6QNX5_9ACTN</name>
<feature type="transmembrane region" description="Helical" evidence="8">
    <location>
        <begin position="319"/>
        <end position="340"/>
    </location>
</feature>
<evidence type="ECO:0000256" key="7">
    <source>
        <dbReference type="ARBA" id="ARBA00023136"/>
    </source>
</evidence>
<evidence type="ECO:0000256" key="3">
    <source>
        <dbReference type="ARBA" id="ARBA00022676"/>
    </source>
</evidence>
<keyword evidence="5 8" id="KW-0812">Transmembrane</keyword>
<evidence type="ECO:0000256" key="6">
    <source>
        <dbReference type="ARBA" id="ARBA00022989"/>
    </source>
</evidence>
<feature type="transmembrane region" description="Helical" evidence="8">
    <location>
        <begin position="195"/>
        <end position="213"/>
    </location>
</feature>
<sequence>MTVSRPVFALRPVSVVAALVAIVLTALSARYGYHRDELYFLAAGDHLAWGYVDQPPLTPLFSRISTTLFGDTVMGLRVVATLAAVATVYVMALISRELGGNARAQVLAGIAVAVSGQFLAVGHMVSTATFDLLAWLAIALFALKVLRTGDGRWWIALGLTLGLALQNKYLVLLLVAALLIAQLVVGPRTVFRSRWLLAGAAVALLVAGPNLYWQAVNDWPQLTVASGISEDDGTENRIMFIPLQLAQLSPFLVPFWIAGFVHLARRPEFRAVAYAYPLLAVLVLAMGGKPYYALPLLLVLAAAGCEPVVRWAAQPVRRVVLAVGLALAAISSAVITLPVLPASALDAITPINKEQAEQVGWPELADAVAAGWAQIPVDQRDRAVIFTQNYGEAGAIERFGPARGLPAPYSGHMSYADWGPPPDSATGPVLLVEYPEAERALERFFTGCRRVGSVANSAGIENGEAGAPIVLCAGPSELWSTLWPKVRRFY</sequence>
<dbReference type="InterPro" id="IPR038731">
    <property type="entry name" value="RgtA/B/C-like"/>
</dbReference>
<dbReference type="Pfam" id="PF13231">
    <property type="entry name" value="PMT_2"/>
    <property type="match status" value="1"/>
</dbReference>
<comment type="caution">
    <text evidence="10">The sequence shown here is derived from an EMBL/GenBank/DDBJ whole genome shotgun (WGS) entry which is preliminary data.</text>
</comment>
<evidence type="ECO:0000256" key="1">
    <source>
        <dbReference type="ARBA" id="ARBA00004651"/>
    </source>
</evidence>
<keyword evidence="6 8" id="KW-1133">Transmembrane helix</keyword>
<keyword evidence="7 8" id="KW-0472">Membrane</keyword>
<feature type="domain" description="Glycosyltransferase RgtA/B/C/D-like" evidence="9">
    <location>
        <begin position="53"/>
        <end position="213"/>
    </location>
</feature>
<feature type="transmembrane region" description="Helical" evidence="8">
    <location>
        <begin position="74"/>
        <end position="94"/>
    </location>
</feature>
<feature type="transmembrane region" description="Helical" evidence="8">
    <location>
        <begin position="245"/>
        <end position="264"/>
    </location>
</feature>
<proteinExistence type="predicted"/>
<gene>
    <name evidence="10" type="ORF">ACFFGN_16535</name>
</gene>
<dbReference type="Proteomes" id="UP001589890">
    <property type="component" value="Unassembled WGS sequence"/>
</dbReference>
<evidence type="ECO:0000256" key="4">
    <source>
        <dbReference type="ARBA" id="ARBA00022679"/>
    </source>
</evidence>
<organism evidence="10 11">
    <name type="scientific">Kribbella deserti</name>
    <dbReference type="NCBI Taxonomy" id="1926257"/>
    <lineage>
        <taxon>Bacteria</taxon>
        <taxon>Bacillati</taxon>
        <taxon>Actinomycetota</taxon>
        <taxon>Actinomycetes</taxon>
        <taxon>Propionibacteriales</taxon>
        <taxon>Kribbellaceae</taxon>
        <taxon>Kribbella</taxon>
    </lineage>
</organism>
<reference evidence="10 11" key="1">
    <citation type="submission" date="2024-09" db="EMBL/GenBank/DDBJ databases">
        <authorList>
            <person name="Sun Q."/>
            <person name="Mori K."/>
        </authorList>
    </citation>
    <scope>NUCLEOTIDE SEQUENCE [LARGE SCALE GENOMIC DNA]</scope>
    <source>
        <strain evidence="10 11">CGMCC 1.15906</strain>
    </source>
</reference>
<dbReference type="GO" id="GO:0016757">
    <property type="term" value="F:glycosyltransferase activity"/>
    <property type="evidence" value="ECO:0007669"/>
    <property type="project" value="UniProtKB-KW"/>
</dbReference>
<keyword evidence="11" id="KW-1185">Reference proteome</keyword>
<keyword evidence="4 10" id="KW-0808">Transferase</keyword>
<dbReference type="PANTHER" id="PTHR33908:SF11">
    <property type="entry name" value="MEMBRANE PROTEIN"/>
    <property type="match status" value="1"/>
</dbReference>
<dbReference type="EC" id="2.4.-.-" evidence="10"/>
<evidence type="ECO:0000259" key="9">
    <source>
        <dbReference type="Pfam" id="PF13231"/>
    </source>
</evidence>
<comment type="subcellular location">
    <subcellularLocation>
        <location evidence="1">Cell membrane</location>
        <topology evidence="1">Multi-pass membrane protein</topology>
    </subcellularLocation>
</comment>
<dbReference type="RefSeq" id="WP_380048352.1">
    <property type="nucleotide sequence ID" value="NZ_JBHLTC010000018.1"/>
</dbReference>
<dbReference type="EMBL" id="JBHLTC010000018">
    <property type="protein sequence ID" value="MFC0625686.1"/>
    <property type="molecule type" value="Genomic_DNA"/>
</dbReference>
<evidence type="ECO:0000313" key="10">
    <source>
        <dbReference type="EMBL" id="MFC0625686.1"/>
    </source>
</evidence>
<keyword evidence="3 10" id="KW-0328">Glycosyltransferase</keyword>